<evidence type="ECO:0000313" key="4">
    <source>
        <dbReference type="Proteomes" id="UP000177092"/>
    </source>
</evidence>
<dbReference type="Pfam" id="PF01510">
    <property type="entry name" value="Amidase_2"/>
    <property type="match status" value="1"/>
</dbReference>
<dbReference type="STRING" id="1798384.A3D03_01670"/>
<feature type="domain" description="N-acetylmuramoyl-L-alanine amidase" evidence="2">
    <location>
        <begin position="290"/>
        <end position="406"/>
    </location>
</feature>
<evidence type="ECO:0000259" key="2">
    <source>
        <dbReference type="Pfam" id="PF01510"/>
    </source>
</evidence>
<feature type="region of interest" description="Disordered" evidence="1">
    <location>
        <begin position="231"/>
        <end position="254"/>
    </location>
</feature>
<feature type="region of interest" description="Disordered" evidence="1">
    <location>
        <begin position="563"/>
        <end position="592"/>
    </location>
</feature>
<dbReference type="InterPro" id="IPR002502">
    <property type="entry name" value="Amidase_domain"/>
</dbReference>
<evidence type="ECO:0000256" key="1">
    <source>
        <dbReference type="SAM" id="MobiDB-lite"/>
    </source>
</evidence>
<name>A0A1F6A7Z3_9BACT</name>
<proteinExistence type="predicted"/>
<dbReference type="CDD" id="cd06583">
    <property type="entry name" value="PGRP"/>
    <property type="match status" value="1"/>
</dbReference>
<feature type="compositionally biased region" description="Polar residues" evidence="1">
    <location>
        <begin position="576"/>
        <end position="586"/>
    </location>
</feature>
<accession>A0A1F6A7Z3</accession>
<feature type="compositionally biased region" description="Polar residues" evidence="1">
    <location>
        <begin position="231"/>
        <end position="244"/>
    </location>
</feature>
<comment type="caution">
    <text evidence="3">The sequence shown here is derived from an EMBL/GenBank/DDBJ whole genome shotgun (WGS) entry which is preliminary data.</text>
</comment>
<dbReference type="Gene3D" id="3.40.80.10">
    <property type="entry name" value="Peptidoglycan recognition protein-like"/>
    <property type="match status" value="1"/>
</dbReference>
<organism evidence="3 4">
    <name type="scientific">Candidatus Gottesmanbacteria bacterium RIFCSPHIGHO2_02_FULL_40_13</name>
    <dbReference type="NCBI Taxonomy" id="1798384"/>
    <lineage>
        <taxon>Bacteria</taxon>
        <taxon>Candidatus Gottesmaniibacteriota</taxon>
    </lineage>
</organism>
<gene>
    <name evidence="3" type="ORF">A3D03_01670</name>
</gene>
<feature type="region of interest" description="Disordered" evidence="1">
    <location>
        <begin position="1"/>
        <end position="24"/>
    </location>
</feature>
<evidence type="ECO:0000313" key="3">
    <source>
        <dbReference type="EMBL" id="OGG20427.1"/>
    </source>
</evidence>
<dbReference type="EMBL" id="MFJN01000047">
    <property type="protein sequence ID" value="OGG20427.1"/>
    <property type="molecule type" value="Genomic_DNA"/>
</dbReference>
<sequence length="592" mass="66795">MISVDTSQQTDILNSLSTESNPSSAPLGAELLHFRDYLTRPDLDLPLFGRDRISKDTYTVDLADNTKQIVSYKLKQPMVFRGRDYKLTDRMNVGDQLAYAFDSKGKLTWIRFKQYNDPQRNYQLKTTNGKLTFFVNDEINKTTLEIRQEDLNPVIAGKIRNFNEYLTKRVKFCRLKEKLLSRISIDGRTGRRLLNAVTLVSGLTAIVLTGDLLANHLLQIAVASDNTRNPALSSPIDNPSIQISPTPPTVEMPPSVQEPLYVEKLPDGTIHFSNHVDLITDENLVGPNITPKMIIIHWDGNEDPDRSKWLSTTTRYGLVVGGNSATFAVGEDGVLQLVKMTDTQVQSTTASTGRDDVAINIEMSGSWFDKTRPSETEIKYAVDLIARLMLQYNLTMDDVRGHFQEDTTVEEPYSSEQYHAASADNPDAYDWGKSDPGAKFLADLKERVQKRLEELLGKTGSVVPSVKTRVLKQFDSTVPAELPPHIEIRRDKATGWSGYYDTLRDRFLTPAQLREEIKWANDAFKSRDFIVSSQDSPVVDKKTQKQINDVQLATLRDNLQARQQVRASEKGRLKTVQRQARINPTKTKGGRV</sequence>
<dbReference type="InterPro" id="IPR036505">
    <property type="entry name" value="Amidase/PGRP_sf"/>
</dbReference>
<protein>
    <recommendedName>
        <fullName evidence="2">N-acetylmuramoyl-L-alanine amidase domain-containing protein</fullName>
    </recommendedName>
</protein>
<dbReference type="GO" id="GO:0008745">
    <property type="term" value="F:N-acetylmuramoyl-L-alanine amidase activity"/>
    <property type="evidence" value="ECO:0007669"/>
    <property type="project" value="InterPro"/>
</dbReference>
<dbReference type="GO" id="GO:0009253">
    <property type="term" value="P:peptidoglycan catabolic process"/>
    <property type="evidence" value="ECO:0007669"/>
    <property type="project" value="InterPro"/>
</dbReference>
<reference evidence="3 4" key="1">
    <citation type="journal article" date="2016" name="Nat. Commun.">
        <title>Thousands of microbial genomes shed light on interconnected biogeochemical processes in an aquifer system.</title>
        <authorList>
            <person name="Anantharaman K."/>
            <person name="Brown C.T."/>
            <person name="Hug L.A."/>
            <person name="Sharon I."/>
            <person name="Castelle C.J."/>
            <person name="Probst A.J."/>
            <person name="Thomas B.C."/>
            <person name="Singh A."/>
            <person name="Wilkins M.J."/>
            <person name="Karaoz U."/>
            <person name="Brodie E.L."/>
            <person name="Williams K.H."/>
            <person name="Hubbard S.S."/>
            <person name="Banfield J.F."/>
        </authorList>
    </citation>
    <scope>NUCLEOTIDE SEQUENCE [LARGE SCALE GENOMIC DNA]</scope>
</reference>
<dbReference type="SUPFAM" id="SSF55846">
    <property type="entry name" value="N-acetylmuramoyl-L-alanine amidase-like"/>
    <property type="match status" value="1"/>
</dbReference>
<dbReference type="AlphaFoldDB" id="A0A1F6A7Z3"/>
<dbReference type="Proteomes" id="UP000177092">
    <property type="component" value="Unassembled WGS sequence"/>
</dbReference>